<evidence type="ECO:0000313" key="1">
    <source>
        <dbReference type="EMBL" id="WIV55750.1"/>
    </source>
</evidence>
<gene>
    <name evidence="1" type="ORF">QP939_44245</name>
</gene>
<evidence type="ECO:0000313" key="2">
    <source>
        <dbReference type="Proteomes" id="UP001227101"/>
    </source>
</evidence>
<dbReference type="Gene3D" id="3.20.20.80">
    <property type="entry name" value="Glycosidases"/>
    <property type="match status" value="1"/>
</dbReference>
<dbReference type="SUPFAM" id="SSF51445">
    <property type="entry name" value="(Trans)glycosidases"/>
    <property type="match status" value="1"/>
</dbReference>
<protein>
    <recommendedName>
        <fullName evidence="3">Abortive infection protein</fullName>
    </recommendedName>
</protein>
<dbReference type="InterPro" id="IPR017853">
    <property type="entry name" value="GH"/>
</dbReference>
<keyword evidence="2" id="KW-1185">Reference proteome</keyword>
<organism evidence="1 2">
    <name type="scientific">Amycolatopsis nalaikhensis</name>
    <dbReference type="NCBI Taxonomy" id="715472"/>
    <lineage>
        <taxon>Bacteria</taxon>
        <taxon>Bacillati</taxon>
        <taxon>Actinomycetota</taxon>
        <taxon>Actinomycetes</taxon>
        <taxon>Pseudonocardiales</taxon>
        <taxon>Pseudonocardiaceae</taxon>
        <taxon>Amycolatopsis</taxon>
    </lineage>
</organism>
<sequence length="331" mass="36196">MRAKGIGYDTGFERGGKFNRPFDTGLVRRELAVIRDDLHCTAVRLIGTDLDRIEFAAREAAALGLEVWFSPFPWDRTPEEILDLLADGAARAERLRVAGAEVVFVTGAELSLFNHGFLPGDGIEERLGNLLADRELLTGLSEQVNEFLARAVAVVRARFGGRVTYASVPLERVDWALFDIVAVDAHRSKEVADSYQEGIRSLVAAGKPVAITEFGVTPYRGAADLGARCGEIVEYDGDVPVRLNGAYVRDEEEQARYFRELLAVFEAEGVDAAFACTFVCYGLVHRADPREDLDMASWGVVKVLENGSGDTYPGLPWEPKAAFGALADCYG</sequence>
<reference evidence="1 2" key="1">
    <citation type="submission" date="2023-06" db="EMBL/GenBank/DDBJ databases">
        <authorList>
            <person name="Oyuntsetseg B."/>
            <person name="Kim S.B."/>
        </authorList>
    </citation>
    <scope>NUCLEOTIDE SEQUENCE [LARGE SCALE GENOMIC DNA]</scope>
    <source>
        <strain evidence="1 2">2-2</strain>
    </source>
</reference>
<dbReference type="Proteomes" id="UP001227101">
    <property type="component" value="Chromosome"/>
</dbReference>
<evidence type="ECO:0008006" key="3">
    <source>
        <dbReference type="Google" id="ProtNLM"/>
    </source>
</evidence>
<proteinExistence type="predicted"/>
<dbReference type="RefSeq" id="WP_285452811.1">
    <property type="nucleotide sequence ID" value="NZ_CP127173.1"/>
</dbReference>
<dbReference type="EMBL" id="CP127173">
    <property type="protein sequence ID" value="WIV55750.1"/>
    <property type="molecule type" value="Genomic_DNA"/>
</dbReference>
<accession>A0ABY8XJJ2</accession>
<name>A0ABY8XJJ2_9PSEU</name>